<dbReference type="Pfam" id="PF12028">
    <property type="entry name" value="DUF3515"/>
    <property type="match status" value="1"/>
</dbReference>
<evidence type="ECO:0000313" key="1">
    <source>
        <dbReference type="EMBL" id="CAB4636430.1"/>
    </source>
</evidence>
<reference evidence="1" key="1">
    <citation type="submission" date="2020-05" db="EMBL/GenBank/DDBJ databases">
        <authorList>
            <person name="Chiriac C."/>
            <person name="Salcher M."/>
            <person name="Ghai R."/>
            <person name="Kavagutti S V."/>
        </authorList>
    </citation>
    <scope>NUCLEOTIDE SEQUENCE</scope>
</reference>
<dbReference type="EMBL" id="CAEZVM010000044">
    <property type="protein sequence ID" value="CAB4636430.1"/>
    <property type="molecule type" value="Genomic_DNA"/>
</dbReference>
<sequence length="152" mass="15921">MRKSQLKLGSLAISLALLTGCAPTVALEPAADANNPDCAEIIVRLPDEIAGEARRSVNAQSTAAWGDPVSVLLRCGLEPVEVSTLPCVSASEIDWLVDDSNAPSYRFISFATAPATEVIIDSSRLAGVTVLEQLAGSVGVLEPTKRCTEITN</sequence>
<dbReference type="AlphaFoldDB" id="A0A6J6JH47"/>
<gene>
    <name evidence="1" type="ORF">UFOPK2032_00975</name>
</gene>
<name>A0A6J6JH47_9ZZZZ</name>
<organism evidence="1">
    <name type="scientific">freshwater metagenome</name>
    <dbReference type="NCBI Taxonomy" id="449393"/>
    <lineage>
        <taxon>unclassified sequences</taxon>
        <taxon>metagenomes</taxon>
        <taxon>ecological metagenomes</taxon>
    </lineage>
</organism>
<accession>A0A6J6JH47</accession>
<protein>
    <submittedName>
        <fullName evidence="1">Unannotated protein</fullName>
    </submittedName>
</protein>
<dbReference type="PROSITE" id="PS51257">
    <property type="entry name" value="PROKAR_LIPOPROTEIN"/>
    <property type="match status" value="1"/>
</dbReference>
<dbReference type="InterPro" id="IPR021903">
    <property type="entry name" value="DUF3515"/>
</dbReference>
<proteinExistence type="predicted"/>